<accession>A0A7X0JAM4</accession>
<evidence type="ECO:0000256" key="5">
    <source>
        <dbReference type="ARBA" id="ARBA00022777"/>
    </source>
</evidence>
<gene>
    <name evidence="8" type="ORF">F4693_000016</name>
</gene>
<evidence type="ECO:0000313" key="8">
    <source>
        <dbReference type="EMBL" id="MBB6503067.1"/>
    </source>
</evidence>
<dbReference type="GO" id="GO:0000155">
    <property type="term" value="F:phosphorelay sensor kinase activity"/>
    <property type="evidence" value="ECO:0007669"/>
    <property type="project" value="InterPro"/>
</dbReference>
<dbReference type="PROSITE" id="PS50109">
    <property type="entry name" value="HIS_KIN"/>
    <property type="match status" value="1"/>
</dbReference>
<keyword evidence="6" id="KW-0902">Two-component regulatory system</keyword>
<dbReference type="EMBL" id="JACHBT010000001">
    <property type="protein sequence ID" value="MBB6503067.1"/>
    <property type="molecule type" value="Genomic_DNA"/>
</dbReference>
<dbReference type="InterPro" id="IPR003661">
    <property type="entry name" value="HisK_dim/P_dom"/>
</dbReference>
<evidence type="ECO:0000313" key="9">
    <source>
        <dbReference type="Proteomes" id="UP000522313"/>
    </source>
</evidence>
<dbReference type="InterPro" id="IPR050736">
    <property type="entry name" value="Sensor_HK_Regulatory"/>
</dbReference>
<dbReference type="Gene3D" id="3.30.565.10">
    <property type="entry name" value="Histidine kinase-like ATPase, C-terminal domain"/>
    <property type="match status" value="1"/>
</dbReference>
<evidence type="ECO:0000256" key="4">
    <source>
        <dbReference type="ARBA" id="ARBA00022679"/>
    </source>
</evidence>
<keyword evidence="4" id="KW-0808">Transferase</keyword>
<evidence type="ECO:0000256" key="6">
    <source>
        <dbReference type="ARBA" id="ARBA00023012"/>
    </source>
</evidence>
<comment type="caution">
    <text evidence="8">The sequence shown here is derived from an EMBL/GenBank/DDBJ whole genome shotgun (WGS) entry which is preliminary data.</text>
</comment>
<dbReference type="SMART" id="SM00387">
    <property type="entry name" value="HATPase_c"/>
    <property type="match status" value="1"/>
</dbReference>
<dbReference type="RefSeq" id="WP_184503663.1">
    <property type="nucleotide sequence ID" value="NZ_JACHBT010000001.1"/>
</dbReference>
<name>A0A7X0JAM4_9SPHN</name>
<reference evidence="8 9" key="2">
    <citation type="submission" date="2020-08" db="EMBL/GenBank/DDBJ databases">
        <authorList>
            <person name="Partida-Martinez L."/>
            <person name="Huntemann M."/>
            <person name="Clum A."/>
            <person name="Wang J."/>
            <person name="Palaniappan K."/>
            <person name="Ritter S."/>
            <person name="Chen I.-M."/>
            <person name="Stamatis D."/>
            <person name="Reddy T."/>
            <person name="O'Malley R."/>
            <person name="Daum C."/>
            <person name="Shapiro N."/>
            <person name="Ivanova N."/>
            <person name="Kyrpides N."/>
            <person name="Woyke T."/>
        </authorList>
    </citation>
    <scope>NUCLEOTIDE SEQUENCE [LARGE SCALE GENOMIC DNA]</scope>
    <source>
        <strain evidence="8 9">AS3.13</strain>
    </source>
</reference>
<proteinExistence type="predicted"/>
<dbReference type="AlphaFoldDB" id="A0A7X0JAM4"/>
<evidence type="ECO:0000256" key="3">
    <source>
        <dbReference type="ARBA" id="ARBA00022553"/>
    </source>
</evidence>
<protein>
    <recommendedName>
        <fullName evidence="2">histidine kinase</fullName>
        <ecNumber evidence="2">2.7.13.3</ecNumber>
    </recommendedName>
</protein>
<evidence type="ECO:0000259" key="7">
    <source>
        <dbReference type="PROSITE" id="PS50109"/>
    </source>
</evidence>
<evidence type="ECO:0000256" key="2">
    <source>
        <dbReference type="ARBA" id="ARBA00012438"/>
    </source>
</evidence>
<feature type="domain" description="Histidine kinase" evidence="7">
    <location>
        <begin position="228"/>
        <end position="444"/>
    </location>
</feature>
<dbReference type="EC" id="2.7.13.3" evidence="2"/>
<organism evidence="8 9">
    <name type="scientific">Sphingomonas endophytica</name>
    <dbReference type="NCBI Taxonomy" id="869719"/>
    <lineage>
        <taxon>Bacteria</taxon>
        <taxon>Pseudomonadati</taxon>
        <taxon>Pseudomonadota</taxon>
        <taxon>Alphaproteobacteria</taxon>
        <taxon>Sphingomonadales</taxon>
        <taxon>Sphingomonadaceae</taxon>
        <taxon>Sphingomonas</taxon>
    </lineage>
</organism>
<keyword evidence="3" id="KW-0597">Phosphoprotein</keyword>
<dbReference type="InterPro" id="IPR004358">
    <property type="entry name" value="Sig_transdc_His_kin-like_C"/>
</dbReference>
<dbReference type="Proteomes" id="UP000522313">
    <property type="component" value="Unassembled WGS sequence"/>
</dbReference>
<reference evidence="8 9" key="1">
    <citation type="submission" date="2020-08" db="EMBL/GenBank/DDBJ databases">
        <title>The Agave Microbiome: Exploring the role of microbial communities in plant adaptations to desert environments.</title>
        <authorList>
            <person name="Partida-Martinez L.P."/>
        </authorList>
    </citation>
    <scope>NUCLEOTIDE SEQUENCE [LARGE SCALE GENOMIC DNA]</scope>
    <source>
        <strain evidence="8 9">AS3.13</strain>
    </source>
</reference>
<evidence type="ECO:0000256" key="1">
    <source>
        <dbReference type="ARBA" id="ARBA00000085"/>
    </source>
</evidence>
<comment type="catalytic activity">
    <reaction evidence="1">
        <text>ATP + protein L-histidine = ADP + protein N-phospho-L-histidine.</text>
        <dbReference type="EC" id="2.7.13.3"/>
    </reaction>
</comment>
<dbReference type="InterPro" id="IPR036890">
    <property type="entry name" value="HATPase_C_sf"/>
</dbReference>
<keyword evidence="5 8" id="KW-0418">Kinase</keyword>
<dbReference type="SUPFAM" id="SSF47384">
    <property type="entry name" value="Homodimeric domain of signal transducing histidine kinase"/>
    <property type="match status" value="1"/>
</dbReference>
<dbReference type="SMART" id="SM00388">
    <property type="entry name" value="HisKA"/>
    <property type="match status" value="1"/>
</dbReference>
<dbReference type="PANTHER" id="PTHR43711:SF26">
    <property type="entry name" value="SENSOR HISTIDINE KINASE RCSC"/>
    <property type="match status" value="1"/>
</dbReference>
<dbReference type="PRINTS" id="PR00344">
    <property type="entry name" value="BCTRLSENSOR"/>
</dbReference>
<dbReference type="Pfam" id="PF02518">
    <property type="entry name" value="HATPase_c"/>
    <property type="match status" value="1"/>
</dbReference>
<dbReference type="Gene3D" id="1.10.287.130">
    <property type="match status" value="1"/>
</dbReference>
<dbReference type="SUPFAM" id="SSF55874">
    <property type="entry name" value="ATPase domain of HSP90 chaperone/DNA topoisomerase II/histidine kinase"/>
    <property type="match status" value="1"/>
</dbReference>
<dbReference type="InterPro" id="IPR003594">
    <property type="entry name" value="HATPase_dom"/>
</dbReference>
<dbReference type="InterPro" id="IPR036097">
    <property type="entry name" value="HisK_dim/P_sf"/>
</dbReference>
<dbReference type="InterPro" id="IPR005467">
    <property type="entry name" value="His_kinase_dom"/>
</dbReference>
<dbReference type="PANTHER" id="PTHR43711">
    <property type="entry name" value="TWO-COMPONENT HISTIDINE KINASE"/>
    <property type="match status" value="1"/>
</dbReference>
<sequence length="453" mass="46791">MTRGSFHALLDADDRVLSGDARFAELNDRAGGQTGGGLALAAVAALVRIARGLRVPVARMIVIGDEDSDGDWHVRAVPGEDATVALAATLLRERPGAMLAAGTIAVAEPPADAAWSWEVDAGLRVIRIDTAAIARHGIDPVAVLGQPLTALFVLEARSDGAMPLLEAMSNVRDFAGQAAVVRASGARVALAGRVRHDAAGGFAGFVGGVYTGVAAGVRDGLTGAFNARLHRVLRAPLDTIITQAESISGAGEGGLEAHYRDYAADIASAGRHLLGLVDDLVDMEAIERGDLAVAHDRVELAAVAREGTALLAARAAERGVTIAPLAGDAAVTAIGDYRRTLQIVVNLLGNAVEYSPAGGVVRLRARQRDGQVRLQVCDQGRGIAIHEQARIFEKFVRGDDSVPGGSGLGLYIARRLAQAMSGTLTVESEIGQGACFTLALPAASAQAAGEQDQ</sequence>